<protein>
    <submittedName>
        <fullName evidence="2">Uncharacterized protein</fullName>
    </submittedName>
</protein>
<dbReference type="Proteomes" id="UP001052655">
    <property type="component" value="Unassembled WGS sequence"/>
</dbReference>
<name>A0ABQ3PV46_9ACTN</name>
<comment type="caution">
    <text evidence="2">The sequence shown here is derived from an EMBL/GenBank/DDBJ whole genome shotgun (WGS) entry which is preliminary data.</text>
</comment>
<reference evidence="2" key="1">
    <citation type="submission" date="2024-05" db="EMBL/GenBank/DDBJ databases">
        <title>Whole genome shotgun sequence of Streptomyces daghestanicus NBRC 12762.</title>
        <authorList>
            <person name="Komaki H."/>
            <person name="Tamura T."/>
        </authorList>
    </citation>
    <scope>NUCLEOTIDE SEQUENCE</scope>
    <source>
        <strain evidence="2">NBRC 12762</strain>
    </source>
</reference>
<evidence type="ECO:0000256" key="1">
    <source>
        <dbReference type="SAM" id="MobiDB-lite"/>
    </source>
</evidence>
<organism evidence="2 3">
    <name type="scientific">Streptomyces daghestanicus</name>
    <dbReference type="NCBI Taxonomy" id="66885"/>
    <lineage>
        <taxon>Bacteria</taxon>
        <taxon>Bacillati</taxon>
        <taxon>Actinomycetota</taxon>
        <taxon>Actinomycetes</taxon>
        <taxon>Kitasatosporales</taxon>
        <taxon>Streptomycetaceae</taxon>
        <taxon>Streptomyces</taxon>
    </lineage>
</organism>
<feature type="region of interest" description="Disordered" evidence="1">
    <location>
        <begin position="43"/>
        <end position="66"/>
    </location>
</feature>
<keyword evidence="3" id="KW-1185">Reference proteome</keyword>
<evidence type="ECO:0000313" key="3">
    <source>
        <dbReference type="Proteomes" id="UP001052655"/>
    </source>
</evidence>
<dbReference type="EMBL" id="BNDX01000002">
    <property type="protein sequence ID" value="GHI28901.1"/>
    <property type="molecule type" value="Genomic_DNA"/>
</dbReference>
<evidence type="ECO:0000313" key="2">
    <source>
        <dbReference type="EMBL" id="GHI28901.1"/>
    </source>
</evidence>
<feature type="region of interest" description="Disordered" evidence="1">
    <location>
        <begin position="1"/>
        <end position="25"/>
    </location>
</feature>
<gene>
    <name evidence="2" type="ORF">Sdagh_06310</name>
</gene>
<proteinExistence type="predicted"/>
<sequence>MEQVGGVDLPVTVPQGPAARAGDHRYKSGTEPVVVGVVRSPGVLLTGRPPGDTGLHNPTPSVRRGP</sequence>
<accession>A0ABQ3PV46</accession>